<dbReference type="GO" id="GO:0097367">
    <property type="term" value="F:carbohydrate derivative binding"/>
    <property type="evidence" value="ECO:0007669"/>
    <property type="project" value="InterPro"/>
</dbReference>
<dbReference type="PROSITE" id="PS51464">
    <property type="entry name" value="SIS"/>
    <property type="match status" value="1"/>
</dbReference>
<dbReference type="GO" id="GO:0003700">
    <property type="term" value="F:DNA-binding transcription factor activity"/>
    <property type="evidence" value="ECO:0007669"/>
    <property type="project" value="InterPro"/>
</dbReference>
<keyword evidence="7" id="KW-1185">Reference proteome</keyword>
<name>A0A0R2C4X0_9LACO</name>
<dbReference type="Pfam" id="PF01380">
    <property type="entry name" value="SIS"/>
    <property type="match status" value="1"/>
</dbReference>
<keyword evidence="3" id="KW-0804">Transcription</keyword>
<protein>
    <submittedName>
        <fullName evidence="6">Transcriptional regulator RpiR family protein</fullName>
    </submittedName>
</protein>
<evidence type="ECO:0000259" key="5">
    <source>
        <dbReference type="PROSITE" id="PS51464"/>
    </source>
</evidence>
<dbReference type="InterPro" id="IPR009057">
    <property type="entry name" value="Homeodomain-like_sf"/>
</dbReference>
<dbReference type="Pfam" id="PF01418">
    <property type="entry name" value="HTH_6"/>
    <property type="match status" value="1"/>
</dbReference>
<dbReference type="InterPro" id="IPR000281">
    <property type="entry name" value="HTH_RpiR"/>
</dbReference>
<dbReference type="InterPro" id="IPR035472">
    <property type="entry name" value="RpiR-like_SIS"/>
</dbReference>
<dbReference type="GO" id="GO:0003677">
    <property type="term" value="F:DNA binding"/>
    <property type="evidence" value="ECO:0007669"/>
    <property type="project" value="UniProtKB-KW"/>
</dbReference>
<comment type="caution">
    <text evidence="6">The sequence shown here is derived from an EMBL/GenBank/DDBJ whole genome shotgun (WGS) entry which is preliminary data.</text>
</comment>
<evidence type="ECO:0000256" key="1">
    <source>
        <dbReference type="ARBA" id="ARBA00023015"/>
    </source>
</evidence>
<sequence>MSVAGKILNTEQNLSKSEKKISRFILTNPQKVVEMTVAQLAQAADSSPATVIRLVKHLKISSFTSLKMMLTADLSQQKNVNKAYADISAGENLSEIKNKLLTNAQQTLQETADQIDQTGIKKLIAEVLKKRQLILFGIGASELVAENISQKWSRLGFLSTVDSDLNLLLPKLINADSNSLLWIISNSGESPEALIAAQAARKHQIKVISLTRYGDNSVAQLSDIAVHTSQPPENKNRIAATSSLLAQFMVVDIIFYYLVSQNFDYLVDILQQSKEIVQNYHNNFNLK</sequence>
<evidence type="ECO:0000256" key="2">
    <source>
        <dbReference type="ARBA" id="ARBA00023125"/>
    </source>
</evidence>
<dbReference type="SUPFAM" id="SSF46689">
    <property type="entry name" value="Homeodomain-like"/>
    <property type="match status" value="1"/>
</dbReference>
<dbReference type="GO" id="GO:1901135">
    <property type="term" value="P:carbohydrate derivative metabolic process"/>
    <property type="evidence" value="ECO:0007669"/>
    <property type="project" value="InterPro"/>
</dbReference>
<dbReference type="PATRIC" id="fig|1133569.4.peg.1616"/>
<gene>
    <name evidence="6" type="ORF">FD21_GL001474</name>
</gene>
<dbReference type="InterPro" id="IPR047640">
    <property type="entry name" value="RpiR-like"/>
</dbReference>
<dbReference type="PROSITE" id="PS51071">
    <property type="entry name" value="HTH_RPIR"/>
    <property type="match status" value="1"/>
</dbReference>
<dbReference type="SUPFAM" id="SSF53697">
    <property type="entry name" value="SIS domain"/>
    <property type="match status" value="1"/>
</dbReference>
<dbReference type="PANTHER" id="PTHR30514:SF10">
    <property type="entry name" value="MURR_RPIR FAMILY TRANSCRIPTIONAL REGULATOR"/>
    <property type="match status" value="1"/>
</dbReference>
<organism evidence="6 7">
    <name type="scientific">Liquorilactobacillus vini DSM 20605</name>
    <dbReference type="NCBI Taxonomy" id="1133569"/>
    <lineage>
        <taxon>Bacteria</taxon>
        <taxon>Bacillati</taxon>
        <taxon>Bacillota</taxon>
        <taxon>Bacilli</taxon>
        <taxon>Lactobacillales</taxon>
        <taxon>Lactobacillaceae</taxon>
        <taxon>Liquorilactobacillus</taxon>
    </lineage>
</organism>
<evidence type="ECO:0000256" key="3">
    <source>
        <dbReference type="ARBA" id="ARBA00023163"/>
    </source>
</evidence>
<dbReference type="Proteomes" id="UP000051576">
    <property type="component" value="Unassembled WGS sequence"/>
</dbReference>
<dbReference type="PANTHER" id="PTHR30514">
    <property type="entry name" value="GLUCOKINASE"/>
    <property type="match status" value="1"/>
</dbReference>
<dbReference type="CDD" id="cd05013">
    <property type="entry name" value="SIS_RpiR"/>
    <property type="match status" value="1"/>
</dbReference>
<keyword evidence="2" id="KW-0238">DNA-binding</keyword>
<dbReference type="eggNOG" id="COG1737">
    <property type="taxonomic scope" value="Bacteria"/>
</dbReference>
<reference evidence="6 7" key="1">
    <citation type="journal article" date="2015" name="Genome Announc.">
        <title>Expanding the biotechnology potential of lactobacilli through comparative genomics of 213 strains and associated genera.</title>
        <authorList>
            <person name="Sun Z."/>
            <person name="Harris H.M."/>
            <person name="McCann A."/>
            <person name="Guo C."/>
            <person name="Argimon S."/>
            <person name="Zhang W."/>
            <person name="Yang X."/>
            <person name="Jeffery I.B."/>
            <person name="Cooney J.C."/>
            <person name="Kagawa T.F."/>
            <person name="Liu W."/>
            <person name="Song Y."/>
            <person name="Salvetti E."/>
            <person name="Wrobel A."/>
            <person name="Rasinkangas P."/>
            <person name="Parkhill J."/>
            <person name="Rea M.C."/>
            <person name="O'Sullivan O."/>
            <person name="Ritari J."/>
            <person name="Douillard F.P."/>
            <person name="Paul Ross R."/>
            <person name="Yang R."/>
            <person name="Briner A.E."/>
            <person name="Felis G.E."/>
            <person name="de Vos W.M."/>
            <person name="Barrangou R."/>
            <person name="Klaenhammer T.R."/>
            <person name="Caufield P.W."/>
            <person name="Cui Y."/>
            <person name="Zhang H."/>
            <person name="O'Toole P.W."/>
        </authorList>
    </citation>
    <scope>NUCLEOTIDE SEQUENCE [LARGE SCALE GENOMIC DNA]</scope>
    <source>
        <strain evidence="6 7">DSM 20605</strain>
    </source>
</reference>
<dbReference type="EMBL" id="AYYX01000044">
    <property type="protein sequence ID" value="KRM86654.1"/>
    <property type="molecule type" value="Genomic_DNA"/>
</dbReference>
<dbReference type="InterPro" id="IPR046348">
    <property type="entry name" value="SIS_dom_sf"/>
</dbReference>
<proteinExistence type="predicted"/>
<evidence type="ECO:0000259" key="4">
    <source>
        <dbReference type="PROSITE" id="PS51071"/>
    </source>
</evidence>
<dbReference type="AlphaFoldDB" id="A0A0R2C4X0"/>
<dbReference type="InterPro" id="IPR001347">
    <property type="entry name" value="SIS_dom"/>
</dbReference>
<dbReference type="STRING" id="1133569.FD21_GL001474"/>
<feature type="domain" description="SIS" evidence="5">
    <location>
        <begin position="123"/>
        <end position="264"/>
    </location>
</feature>
<dbReference type="InterPro" id="IPR036388">
    <property type="entry name" value="WH-like_DNA-bd_sf"/>
</dbReference>
<feature type="domain" description="HTH rpiR-type" evidence="4">
    <location>
        <begin position="1"/>
        <end position="77"/>
    </location>
</feature>
<dbReference type="RefSeq" id="WP_010579733.1">
    <property type="nucleotide sequence ID" value="NZ_AHYZ01000032.1"/>
</dbReference>
<evidence type="ECO:0000313" key="7">
    <source>
        <dbReference type="Proteomes" id="UP000051576"/>
    </source>
</evidence>
<dbReference type="OrthoDB" id="370421at2"/>
<dbReference type="Gene3D" id="3.40.50.10490">
    <property type="entry name" value="Glucose-6-phosphate isomerase like protein, domain 1"/>
    <property type="match status" value="1"/>
</dbReference>
<accession>A0A0R2C4X0</accession>
<evidence type="ECO:0000313" key="6">
    <source>
        <dbReference type="EMBL" id="KRM86654.1"/>
    </source>
</evidence>
<keyword evidence="1" id="KW-0805">Transcription regulation</keyword>
<dbReference type="Gene3D" id="1.10.10.10">
    <property type="entry name" value="Winged helix-like DNA-binding domain superfamily/Winged helix DNA-binding domain"/>
    <property type="match status" value="1"/>
</dbReference>